<organism evidence="1 2">
    <name type="scientific">Escherichia phage vB_EcoM_EC001</name>
    <dbReference type="NCBI Taxonomy" id="2739754"/>
    <lineage>
        <taxon>Viruses</taxon>
        <taxon>Duplodnaviria</taxon>
        <taxon>Heunggongvirae</taxon>
        <taxon>Uroviricota</taxon>
        <taxon>Caudoviricetes</taxon>
        <taxon>Chimalliviridae</taxon>
        <taxon>Seoulvirus</taxon>
        <taxon>Seoulvirus SPN3US</taxon>
    </lineage>
</organism>
<proteinExistence type="predicted"/>
<sequence>MLSERAPRLEAAVLKIERVNIKLLSNDVGRASYSDLWSIPAPPRTLVVNWLTNRLGSCDVKAKDVVLTLPDGKTTTGDVLIASGSKLRMGDIRLGESYLPDGMRPMPIGEVENRILEKERVLAFIRRPPDSTVSFKQRKPAADNTPVVEWLEKYFGEYGISPDEVILINGHAMMPFKPSPYYTMGQLRASFKGKAR</sequence>
<evidence type="ECO:0000313" key="2">
    <source>
        <dbReference type="Proteomes" id="UP000515779"/>
    </source>
</evidence>
<dbReference type="Proteomes" id="UP000515779">
    <property type="component" value="Segment"/>
</dbReference>
<accession>A0A7D4UZJ5</accession>
<dbReference type="EMBL" id="MN445185">
    <property type="protein sequence ID" value="QKN85901.1"/>
    <property type="molecule type" value="Genomic_DNA"/>
</dbReference>
<gene>
    <name evidence="1" type="ORF">ACEC001_0630</name>
</gene>
<name>A0A7D4UZJ5_9CAUD</name>
<protein>
    <submittedName>
        <fullName evidence="1">Uncharacterized protein</fullName>
    </submittedName>
</protein>
<evidence type="ECO:0000313" key="1">
    <source>
        <dbReference type="EMBL" id="QKN85901.1"/>
    </source>
</evidence>
<reference evidence="1 2" key="1">
    <citation type="submission" date="2019-09" db="EMBL/GenBank/DDBJ databases">
        <authorList>
            <person name="Lin J."/>
            <person name="Cucic S."/>
            <person name="Klem A."/>
            <person name="Kropinski A."/>
            <person name="Anany H."/>
        </authorList>
    </citation>
    <scope>NUCLEOTIDE SEQUENCE [LARGE SCALE GENOMIC DNA]</scope>
</reference>